<protein>
    <submittedName>
        <fullName evidence="1">Uncharacterized protein</fullName>
    </submittedName>
</protein>
<keyword evidence="2" id="KW-1185">Reference proteome</keyword>
<sequence>MVCSNHVPPSHLDLSTDRYFSVFKAHHNDTEIPWGAWLRELFTGLRTPTSSYSRGSLAPCPGGPGLQIHSKGISLSCLSSLGPLPHIIGRAAPFSSFGAACLDSWRAAGSFPRRHRR</sequence>
<accession>U4KW23</accession>
<evidence type="ECO:0000313" key="1">
    <source>
        <dbReference type="EMBL" id="CCX05868.1"/>
    </source>
</evidence>
<proteinExistence type="predicted"/>
<reference evidence="1 2" key="1">
    <citation type="journal article" date="2013" name="PLoS Genet.">
        <title>The genome and development-dependent transcriptomes of Pyronema confluens: a window into fungal evolution.</title>
        <authorList>
            <person name="Traeger S."/>
            <person name="Altegoer F."/>
            <person name="Freitag M."/>
            <person name="Gabaldon T."/>
            <person name="Kempken F."/>
            <person name="Kumar A."/>
            <person name="Marcet-Houben M."/>
            <person name="Poggeler S."/>
            <person name="Stajich J.E."/>
            <person name="Nowrousian M."/>
        </authorList>
    </citation>
    <scope>NUCLEOTIDE SEQUENCE [LARGE SCALE GENOMIC DNA]</scope>
    <source>
        <strain evidence="2">CBS 100304</strain>
        <tissue evidence="1">Vegetative mycelium</tissue>
    </source>
</reference>
<name>U4KW23_PYROM</name>
<organism evidence="1 2">
    <name type="scientific">Pyronema omphalodes (strain CBS 100304)</name>
    <name type="common">Pyronema confluens</name>
    <dbReference type="NCBI Taxonomy" id="1076935"/>
    <lineage>
        <taxon>Eukaryota</taxon>
        <taxon>Fungi</taxon>
        <taxon>Dikarya</taxon>
        <taxon>Ascomycota</taxon>
        <taxon>Pezizomycotina</taxon>
        <taxon>Pezizomycetes</taxon>
        <taxon>Pezizales</taxon>
        <taxon>Pyronemataceae</taxon>
        <taxon>Pyronema</taxon>
    </lineage>
</organism>
<dbReference type="AlphaFoldDB" id="U4KW23"/>
<dbReference type="Proteomes" id="UP000018144">
    <property type="component" value="Unassembled WGS sequence"/>
</dbReference>
<evidence type="ECO:0000313" key="2">
    <source>
        <dbReference type="Proteomes" id="UP000018144"/>
    </source>
</evidence>
<gene>
    <name evidence="1" type="ORF">PCON_05455</name>
</gene>
<dbReference type="EMBL" id="HF935274">
    <property type="protein sequence ID" value="CCX05868.1"/>
    <property type="molecule type" value="Genomic_DNA"/>
</dbReference>